<keyword evidence="2" id="KW-0238">DNA-binding</keyword>
<dbReference type="GO" id="GO:0019185">
    <property type="term" value="C:snRNA-activating protein complex"/>
    <property type="evidence" value="ECO:0007669"/>
    <property type="project" value="TreeGrafter"/>
</dbReference>
<sequence>CLPVTTIKDGKTFIARNKRVSFTTSSTFYNDPFGSSQFGFSQDIPPFVSQSEGFASGEESLQESTPLNLEERENLFQAHSETDFVPEENLMEKESSTPNIELAIAEEPSTPTPADSNSEARIRPEIIPPKKEYTFSRGIGSGNFQKLVDGIDEHGENWELISKEVFNDDVHPGQLKSFWNYMMAKHKNSTISSSRVYPFWTTKETEKLINAVDLHGEEWEKISIEIFNKKRSLMQCKNRWLRLQERQTQGERLKPFKKPSRTWGDKLKETSLWMTKPNQVSPELGDVLKEQCAYFVRALGQQFVKLDINFVNPREFPWTRKENDTLFDLIKKHGFDWGEISKSIPNRSIESIRERASSVTLWTKEEVAKFEEAYDLYQSDWAQVSNYIKTKTPGLCWSYWRTITGADLLEQNKTKKFDTSFHRAEINVTFTDFTTTKLSFIRHNTNDAYVLKN</sequence>
<dbReference type="OrthoDB" id="2143914at2759"/>
<dbReference type="PROSITE" id="PS50090">
    <property type="entry name" value="MYB_LIKE"/>
    <property type="match status" value="3"/>
</dbReference>
<feature type="domain" description="HTH myb-type" evidence="6">
    <location>
        <begin position="362"/>
        <end position="408"/>
    </location>
</feature>
<dbReference type="CDD" id="cd00167">
    <property type="entry name" value="SANT"/>
    <property type="match status" value="3"/>
</dbReference>
<protein>
    <submittedName>
        <fullName evidence="7">4856_t:CDS:1</fullName>
    </submittedName>
</protein>
<dbReference type="GO" id="GO:0042796">
    <property type="term" value="P:snRNA transcription by RNA polymerase III"/>
    <property type="evidence" value="ECO:0007669"/>
    <property type="project" value="TreeGrafter"/>
</dbReference>
<dbReference type="PANTHER" id="PTHR46621:SF1">
    <property type="entry name" value="SNRNA-ACTIVATING PROTEIN COMPLEX SUBUNIT 4"/>
    <property type="match status" value="1"/>
</dbReference>
<keyword evidence="3" id="KW-0804">Transcription</keyword>
<evidence type="ECO:0000313" key="7">
    <source>
        <dbReference type="EMBL" id="CAG8660459.1"/>
    </source>
</evidence>
<dbReference type="SMART" id="SM00717">
    <property type="entry name" value="SANT"/>
    <property type="match status" value="4"/>
</dbReference>
<organism evidence="7 8">
    <name type="scientific">Acaulospora morrowiae</name>
    <dbReference type="NCBI Taxonomy" id="94023"/>
    <lineage>
        <taxon>Eukaryota</taxon>
        <taxon>Fungi</taxon>
        <taxon>Fungi incertae sedis</taxon>
        <taxon>Mucoromycota</taxon>
        <taxon>Glomeromycotina</taxon>
        <taxon>Glomeromycetes</taxon>
        <taxon>Diversisporales</taxon>
        <taxon>Acaulosporaceae</taxon>
        <taxon>Acaulospora</taxon>
    </lineage>
</organism>
<dbReference type="GO" id="GO:0000978">
    <property type="term" value="F:RNA polymerase II cis-regulatory region sequence-specific DNA binding"/>
    <property type="evidence" value="ECO:0007669"/>
    <property type="project" value="TreeGrafter"/>
</dbReference>
<dbReference type="Gene3D" id="1.10.10.60">
    <property type="entry name" value="Homeodomain-like"/>
    <property type="match status" value="3"/>
</dbReference>
<feature type="domain" description="HTH myb-type" evidence="6">
    <location>
        <begin position="200"/>
        <end position="248"/>
    </location>
</feature>
<keyword evidence="4" id="KW-0539">Nucleus</keyword>
<dbReference type="Proteomes" id="UP000789342">
    <property type="component" value="Unassembled WGS sequence"/>
</dbReference>
<feature type="domain" description="Myb-like" evidence="5">
    <location>
        <begin position="317"/>
        <end position="360"/>
    </location>
</feature>
<keyword evidence="8" id="KW-1185">Reference proteome</keyword>
<evidence type="ECO:0000256" key="4">
    <source>
        <dbReference type="ARBA" id="ARBA00023242"/>
    </source>
</evidence>
<dbReference type="GO" id="GO:0042795">
    <property type="term" value="P:snRNA transcription by RNA polymerase II"/>
    <property type="evidence" value="ECO:0007669"/>
    <property type="project" value="TreeGrafter"/>
</dbReference>
<gene>
    <name evidence="7" type="ORF">AMORRO_LOCUS10384</name>
</gene>
<dbReference type="InterPro" id="IPR017930">
    <property type="entry name" value="Myb_dom"/>
</dbReference>
<comment type="caution">
    <text evidence="7">The sequence shown here is derived from an EMBL/GenBank/DDBJ whole genome shotgun (WGS) entry which is preliminary data.</text>
</comment>
<dbReference type="EMBL" id="CAJVPV010011359">
    <property type="protein sequence ID" value="CAG8660459.1"/>
    <property type="molecule type" value="Genomic_DNA"/>
</dbReference>
<dbReference type="PANTHER" id="PTHR46621">
    <property type="entry name" value="SNRNA-ACTIVATING PROTEIN COMPLEX SUBUNIT 4"/>
    <property type="match status" value="1"/>
</dbReference>
<evidence type="ECO:0000256" key="1">
    <source>
        <dbReference type="ARBA" id="ARBA00023015"/>
    </source>
</evidence>
<proteinExistence type="predicted"/>
<feature type="non-terminal residue" evidence="7">
    <location>
        <position position="453"/>
    </location>
</feature>
<dbReference type="Pfam" id="PF00249">
    <property type="entry name" value="Myb_DNA-binding"/>
    <property type="match status" value="3"/>
</dbReference>
<evidence type="ECO:0000259" key="6">
    <source>
        <dbReference type="PROSITE" id="PS51294"/>
    </source>
</evidence>
<evidence type="ECO:0000256" key="3">
    <source>
        <dbReference type="ARBA" id="ARBA00023163"/>
    </source>
</evidence>
<dbReference type="InterPro" id="IPR009057">
    <property type="entry name" value="Homeodomain-like_sf"/>
</dbReference>
<feature type="domain" description="Myb-like" evidence="5">
    <location>
        <begin position="362"/>
        <end position="404"/>
    </location>
</feature>
<evidence type="ECO:0000256" key="2">
    <source>
        <dbReference type="ARBA" id="ARBA00023125"/>
    </source>
</evidence>
<keyword evidence="1" id="KW-0805">Transcription regulation</keyword>
<evidence type="ECO:0000259" key="5">
    <source>
        <dbReference type="PROSITE" id="PS50090"/>
    </source>
</evidence>
<name>A0A9N9E1B9_9GLOM</name>
<feature type="domain" description="Myb-like" evidence="5">
    <location>
        <begin position="200"/>
        <end position="244"/>
    </location>
</feature>
<dbReference type="SUPFAM" id="SSF46689">
    <property type="entry name" value="Homeodomain-like"/>
    <property type="match status" value="2"/>
</dbReference>
<dbReference type="GO" id="GO:0001006">
    <property type="term" value="F:RNA polymerase III type 3 promoter sequence-specific DNA binding"/>
    <property type="evidence" value="ECO:0007669"/>
    <property type="project" value="TreeGrafter"/>
</dbReference>
<dbReference type="PROSITE" id="PS51294">
    <property type="entry name" value="HTH_MYB"/>
    <property type="match status" value="2"/>
</dbReference>
<reference evidence="7" key="1">
    <citation type="submission" date="2021-06" db="EMBL/GenBank/DDBJ databases">
        <authorList>
            <person name="Kallberg Y."/>
            <person name="Tangrot J."/>
            <person name="Rosling A."/>
        </authorList>
    </citation>
    <scope>NUCLEOTIDE SEQUENCE</scope>
    <source>
        <strain evidence="7">CL551</strain>
    </source>
</reference>
<dbReference type="AlphaFoldDB" id="A0A9N9E1B9"/>
<evidence type="ECO:0000313" key="8">
    <source>
        <dbReference type="Proteomes" id="UP000789342"/>
    </source>
</evidence>
<accession>A0A9N9E1B9</accession>
<dbReference type="InterPro" id="IPR001005">
    <property type="entry name" value="SANT/Myb"/>
</dbReference>
<dbReference type="InterPro" id="IPR051575">
    <property type="entry name" value="Myb-like_DNA-bd"/>
</dbReference>